<accession>A0A9P1RBG4</accession>
<evidence type="ECO:0000313" key="5">
    <source>
        <dbReference type="EMBL" id="CRP63394.1"/>
    </source>
</evidence>
<keyword evidence="2" id="KW-0378">Hydrolase</keyword>
<keyword evidence="1" id="KW-0547">Nucleotide-binding</keyword>
<gene>
    <name evidence="5" type="ORF">PAERUG_P19_London_7_VIM_2_05_10_05065</name>
</gene>
<dbReference type="Proteomes" id="UP000045039">
    <property type="component" value="Unassembled WGS sequence"/>
</dbReference>
<dbReference type="InterPro" id="IPR027417">
    <property type="entry name" value="P-loop_NTPase"/>
</dbReference>
<proteinExistence type="predicted"/>
<keyword evidence="3" id="KW-0067">ATP-binding</keyword>
<dbReference type="EMBL" id="CVVU01000234">
    <property type="protein sequence ID" value="CRP63394.1"/>
    <property type="molecule type" value="Genomic_DNA"/>
</dbReference>
<dbReference type="AlphaFoldDB" id="A0A9P1RBG4"/>
<keyword evidence="5" id="KW-0347">Helicase</keyword>
<dbReference type="InterPro" id="IPR006555">
    <property type="entry name" value="ATP-dep_Helicase_C"/>
</dbReference>
<sequence length="724" mass="78661">MKITKLGVLREHLGALQGSRSGALVSLLREAMSSGLVPLSVPDALVDRFSVSVPPDVLEWLDRLSDETGLSLSLVAAGLVQNLMRSRANAPSAVAECEGLPAVNARLGRIREWLHPLFKETDKALSAGRVAFVEAATGSGKGRMIAALAGQRIEQGHTPVVVSAPMNVVRQLVMDLRELVPTSTPKMILGRPNFVNPVHVREWVADHPDSRLRLWLEAGCPVVAKATKELQEALGVELAYLMEDAIEVAEGNVPVHTWALQGAGDEESEAEDLYLRLKSDVGEEAELILCSHTMLAADCRLHMLAGAGVLPLEFGTLIIDEAHQLEAAFASVYTGTIHLQALAGKIRKADLPVNQRVMLENAIGTLKGRIAQSWSAEEKTGTLEDDELRVLEDSIRQFVKHAEKLPRTTDRTNPAVRYARKSLAGARAILQDALGGKATVQVGTTPALAYPTISVGRANLRGPLEYLWKRAHASALVSATLYLPDIYGVLTAHYSRWVLSVPKDRAHFMPPVHPEWVVKQARLHLVPTATAPDDSEAWLQEVESLVRSAAESAKGGTLVLCTSYATVNALAASLSDYGDCVIAQGGKLSPAACAARYRALYGQGKKPIWLGVGSAWTGVNLSDDSLPPERVGEDHMLSDLVIPRTPFRVNRSLTHHRRASQLFVAELNETARLLKQGMGRLVRKEGAPVKRIWFADPRVTSPNSKYSMIKKLLLPYQRVEVGAD</sequence>
<comment type="caution">
    <text evidence="5">The sequence shown here is derived from an EMBL/GenBank/DDBJ whole genome shotgun (WGS) entry which is preliminary data.</text>
</comment>
<organism evidence="5 6">
    <name type="scientific">Pseudomonas aeruginosa</name>
    <dbReference type="NCBI Taxonomy" id="287"/>
    <lineage>
        <taxon>Bacteria</taxon>
        <taxon>Pseudomonadati</taxon>
        <taxon>Pseudomonadota</taxon>
        <taxon>Gammaproteobacteria</taxon>
        <taxon>Pseudomonadales</taxon>
        <taxon>Pseudomonadaceae</taxon>
        <taxon>Pseudomonas</taxon>
    </lineage>
</organism>
<reference evidence="6" key="1">
    <citation type="submission" date="2015-06" db="EMBL/GenBank/DDBJ databases">
        <authorList>
            <person name="Radhakrishnan Rajesh"/>
            <person name="Underwood Anthony"/>
            <person name="Al-Shahib Ali"/>
        </authorList>
    </citation>
    <scope>NUCLEOTIDE SEQUENCE [LARGE SCALE GENOMIC DNA]</scope>
    <source>
        <strain evidence="6">P19_London_7_VIM_2_05_10</strain>
    </source>
</reference>
<dbReference type="GO" id="GO:0016818">
    <property type="term" value="F:hydrolase activity, acting on acid anhydrides, in phosphorus-containing anhydrides"/>
    <property type="evidence" value="ECO:0007669"/>
    <property type="project" value="InterPro"/>
</dbReference>
<dbReference type="Gene3D" id="3.40.50.300">
    <property type="entry name" value="P-loop containing nucleotide triphosphate hydrolases"/>
    <property type="match status" value="2"/>
</dbReference>
<protein>
    <submittedName>
        <fullName evidence="5">ATP-dependent DNA helicase DinG</fullName>
    </submittedName>
</protein>
<dbReference type="InterPro" id="IPR014013">
    <property type="entry name" value="Helic_SF1/SF2_ATP-bd_DinG/Rad3"/>
</dbReference>
<dbReference type="RefSeq" id="WP_023100583.1">
    <property type="nucleotide sequence ID" value="NZ_BSAZ01000023.1"/>
</dbReference>
<evidence type="ECO:0000256" key="2">
    <source>
        <dbReference type="ARBA" id="ARBA00022801"/>
    </source>
</evidence>
<dbReference type="Pfam" id="PF13307">
    <property type="entry name" value="Helicase_C_2"/>
    <property type="match status" value="1"/>
</dbReference>
<dbReference type="GO" id="GO:0005524">
    <property type="term" value="F:ATP binding"/>
    <property type="evidence" value="ECO:0007669"/>
    <property type="project" value="UniProtKB-KW"/>
</dbReference>
<evidence type="ECO:0000256" key="3">
    <source>
        <dbReference type="ARBA" id="ARBA00022840"/>
    </source>
</evidence>
<dbReference type="GO" id="GO:0004386">
    <property type="term" value="F:helicase activity"/>
    <property type="evidence" value="ECO:0007669"/>
    <property type="project" value="UniProtKB-KW"/>
</dbReference>
<evidence type="ECO:0000313" key="6">
    <source>
        <dbReference type="Proteomes" id="UP000045039"/>
    </source>
</evidence>
<feature type="domain" description="Helicase ATP-binding" evidence="4">
    <location>
        <begin position="100"/>
        <end position="369"/>
    </location>
</feature>
<name>A0A9P1RBG4_PSEAI</name>
<dbReference type="PROSITE" id="PS51193">
    <property type="entry name" value="HELICASE_ATP_BIND_2"/>
    <property type="match status" value="1"/>
</dbReference>
<dbReference type="GO" id="GO:0003676">
    <property type="term" value="F:nucleic acid binding"/>
    <property type="evidence" value="ECO:0007669"/>
    <property type="project" value="InterPro"/>
</dbReference>
<dbReference type="SUPFAM" id="SSF52540">
    <property type="entry name" value="P-loop containing nucleoside triphosphate hydrolases"/>
    <property type="match status" value="1"/>
</dbReference>
<evidence type="ECO:0000256" key="1">
    <source>
        <dbReference type="ARBA" id="ARBA00022741"/>
    </source>
</evidence>
<dbReference type="GO" id="GO:0006139">
    <property type="term" value="P:nucleobase-containing compound metabolic process"/>
    <property type="evidence" value="ECO:0007669"/>
    <property type="project" value="InterPro"/>
</dbReference>
<evidence type="ECO:0000259" key="4">
    <source>
        <dbReference type="PROSITE" id="PS51193"/>
    </source>
</evidence>